<dbReference type="EMBL" id="GG673069">
    <property type="protein sequence ID" value="EER15961.1"/>
    <property type="molecule type" value="Genomic_DNA"/>
</dbReference>
<dbReference type="Proteomes" id="UP000007800">
    <property type="component" value="Unassembled WGS sequence"/>
</dbReference>
<dbReference type="RefSeq" id="XP_002784165.1">
    <property type="nucleotide sequence ID" value="XM_002784119.1"/>
</dbReference>
<dbReference type="SMART" id="SM00952">
    <property type="entry name" value="RAP"/>
    <property type="match status" value="1"/>
</dbReference>
<feature type="domain" description="RAP" evidence="2">
    <location>
        <begin position="1226"/>
        <end position="1279"/>
    </location>
</feature>
<dbReference type="InParanoid" id="C5KH99"/>
<dbReference type="InterPro" id="IPR013584">
    <property type="entry name" value="RAP"/>
</dbReference>
<dbReference type="InterPro" id="IPR058917">
    <property type="entry name" value="RESC6_dom"/>
</dbReference>
<keyword evidence="4" id="KW-1185">Reference proteome</keyword>
<feature type="region of interest" description="Disordered" evidence="1">
    <location>
        <begin position="71"/>
        <end position="91"/>
    </location>
</feature>
<dbReference type="OrthoDB" id="435275at2759"/>
<evidence type="ECO:0000313" key="3">
    <source>
        <dbReference type="EMBL" id="EER15961.1"/>
    </source>
</evidence>
<accession>C5KH99</accession>
<proteinExistence type="predicted"/>
<sequence>MLPGHRELRTRQCEPTKLLSVINSEKDLREVESESDKKVFTAAELIEAGLQEPPPAMFYEPGSEELAEFLGNQADGTPSDNVPGKRHHSNERQIITPYSAVEEIDLSSWGINTKPRALLIGSQWDTAATSVEERCRRQPRWLNQEVGSATVIDEAGLDELDIRAPFLHYDATQDDLDFITTWNASNEPSITVDELLIAFDSWEKRTLDAPPIDQTAAMQCLESRVIGTDSDLPAPKVLNALYQRWKDARVANEGKPLLRQLWAVGQKHTDPPPPSRGHRAMWIIQNRIASGAGGSSAQKMKLRRPRRNTRELMTKLDLVVDDWNKMRNLISLVSEREELRRWLSEVSVSAQRTVREGRGGSERGGDWGILRNQIRGYYATHEIERQIRTRTEHFDAMDALHGRKRKSTAITSDTSESEMSTTESPAPTTTAPSSKKGAAALDRLPSPELNPNVDYIIKIRRRIGRDRREYLDRAIIPRELAQATEQSDGPVIVDPVSGMPYDPDPSVLGYTPPPWFGPGVGAPGMTVCPPGALGLSPSCASGDLQRVVDFYREIDRPELSGLGNAEMNTSAIAYDYLDRLYEVTKLNHETVCGGTLGTQTAADLRLRNTSNYLSGGHRTQELLAEECERIHQWITDAWRASRILKNKARIGEPLGWSGRPQNAANAQPHLTQGGGKEVIGTLHRWGRSLGRRWRYVWPSRAWLGGRQLAVVVCDGARDSTAFNGRAGHRSIATSADTIQWESHDLQGKGMPSIVISMLTTHGASICLGTLARGWPAVARLATTTTTRSIITDTHERMTAIQTMKDPGELLAYYASHADMDARSLESTLRALGRATNQSLVQSVINDERFHRLLTSITTKLESLDARSIARMANALGLFPSRSSPEMLECAQTICEVAVKRTNAFSPSSLASLALGLAVRGVQTPKLVEFVRMETMKSLQDFDPGQMCNILEAYRRWNVFNRELVDNVVERMTDEVDRFTGRDVVLALNVMSKLALARGFLLRRLTGLAFDNLPQFTASQLVQIMSSLAKLRFLTTPAADDIVDAIGKSKHNLPTTQVSEVLFALALSGYEGSETTMQKFITQYMKALDSSYVTLSSLTDVAWALCFSLTDDTSALAEVVRRIYEMPAPKSRAILLKMHEVHNSLIHEYPGIAKKHQVPTAWLTSMEENDKMDQDKTDSSRLHAEVLTLLDNVKGTHGVRSRLSVERNVPIGPYHVDFFDAATGLVIDIDTPSRPTSRKMRHRHIKLLPNTTYKTMTINYWDWRRHSRKEEEQMGYLKALVKEALEGPTTEQL</sequence>
<evidence type="ECO:0000313" key="4">
    <source>
        <dbReference type="Proteomes" id="UP000007800"/>
    </source>
</evidence>
<dbReference type="Pfam" id="PF26188">
    <property type="entry name" value="RESC6"/>
    <property type="match status" value="1"/>
</dbReference>
<organism evidence="4">
    <name type="scientific">Perkinsus marinus (strain ATCC 50983 / TXsc)</name>
    <dbReference type="NCBI Taxonomy" id="423536"/>
    <lineage>
        <taxon>Eukaryota</taxon>
        <taxon>Sar</taxon>
        <taxon>Alveolata</taxon>
        <taxon>Perkinsozoa</taxon>
        <taxon>Perkinsea</taxon>
        <taxon>Perkinsida</taxon>
        <taxon>Perkinsidae</taxon>
        <taxon>Perkinsus</taxon>
    </lineage>
</organism>
<evidence type="ECO:0000259" key="2">
    <source>
        <dbReference type="SMART" id="SM00952"/>
    </source>
</evidence>
<protein>
    <recommendedName>
        <fullName evidence="2">RAP domain-containing protein</fullName>
    </recommendedName>
</protein>
<reference evidence="3 4" key="1">
    <citation type="submission" date="2008-07" db="EMBL/GenBank/DDBJ databases">
        <authorList>
            <person name="El-Sayed N."/>
            <person name="Caler E."/>
            <person name="Inman J."/>
            <person name="Amedeo P."/>
            <person name="Hass B."/>
            <person name="Wortman J."/>
        </authorList>
    </citation>
    <scope>NUCLEOTIDE SEQUENCE [LARGE SCALE GENOMIC DNA]</scope>
    <source>
        <strain evidence="4">ATCC 50983 / TXsc</strain>
    </source>
</reference>
<feature type="region of interest" description="Disordered" evidence="1">
    <location>
        <begin position="398"/>
        <end position="445"/>
    </location>
</feature>
<name>C5KH99_PERM5</name>
<dbReference type="GeneID" id="9060873"/>
<gene>
    <name evidence="3" type="ORF">Pmar_PMAR003419</name>
</gene>
<evidence type="ECO:0000256" key="1">
    <source>
        <dbReference type="SAM" id="MobiDB-lite"/>
    </source>
</evidence>
<feature type="compositionally biased region" description="Low complexity" evidence="1">
    <location>
        <begin position="411"/>
        <end position="434"/>
    </location>
</feature>